<dbReference type="RefSeq" id="WP_307302611.1">
    <property type="nucleotide sequence ID" value="NZ_JAUSQY010000001.1"/>
</dbReference>
<comment type="caution">
    <text evidence="1">The sequence shown here is derived from an EMBL/GenBank/DDBJ whole genome shotgun (WGS) entry which is preliminary data.</text>
</comment>
<dbReference type="PATRIC" id="fig|1544413.3.peg.628"/>
<gene>
    <name evidence="1" type="ORF">Clow_00623</name>
</gene>
<sequence>MYVSKRMKAEAVEAMDIKIGFQESPRELVVHVADTGADLKERIAQSLSSGEGVLELQGTKGRTYLVRNATVAYVDMGATTPRAVGFAGA</sequence>
<evidence type="ECO:0008006" key="3">
    <source>
        <dbReference type="Google" id="ProtNLM"/>
    </source>
</evidence>
<name>A0A0Q0U677_9CORY</name>
<evidence type="ECO:0000313" key="1">
    <source>
        <dbReference type="EMBL" id="KQB87564.1"/>
    </source>
</evidence>
<proteinExistence type="predicted"/>
<dbReference type="EMBL" id="LKEV01000001">
    <property type="protein sequence ID" value="KQB87564.1"/>
    <property type="molecule type" value="Genomic_DNA"/>
</dbReference>
<evidence type="ECO:0000313" key="2">
    <source>
        <dbReference type="Proteomes" id="UP000050488"/>
    </source>
</evidence>
<reference evidence="1 2" key="1">
    <citation type="submission" date="2015-10" db="EMBL/GenBank/DDBJ databases">
        <title>Corynebacteirum lowii and Corynebacterium oculi species nova, derived from human clinical disease and and emended description of Corynebacterium mastiditis.</title>
        <authorList>
            <person name="Bernard K."/>
            <person name="Pacheco A.L."/>
            <person name="Mcdougall C."/>
            <person name="Burtx T."/>
            <person name="Weibe D."/>
            <person name="Tyler S."/>
            <person name="Olson A.B."/>
            <person name="Cnockaert M."/>
            <person name="Eguchi H."/>
            <person name="Kuwahara T."/>
            <person name="Nakayama-Imaohji H."/>
            <person name="Boudewijins M."/>
            <person name="Van Hoecke F."/>
            <person name="Bernier A.-M."/>
            <person name="Vandamme P."/>
        </authorList>
    </citation>
    <scope>NUCLEOTIDE SEQUENCE [LARGE SCALE GENOMIC DNA]</scope>
    <source>
        <strain evidence="1 2">NML 130206</strain>
    </source>
</reference>
<protein>
    <recommendedName>
        <fullName evidence="3">ATP-binding protein</fullName>
    </recommendedName>
</protein>
<dbReference type="Proteomes" id="UP000050488">
    <property type="component" value="Unassembled WGS sequence"/>
</dbReference>
<dbReference type="AlphaFoldDB" id="A0A0Q0U677"/>
<dbReference type="STRING" id="1544413.Clow_00623"/>
<organism evidence="1 2">
    <name type="scientific">Corynebacterium lowii</name>
    <dbReference type="NCBI Taxonomy" id="1544413"/>
    <lineage>
        <taxon>Bacteria</taxon>
        <taxon>Bacillati</taxon>
        <taxon>Actinomycetota</taxon>
        <taxon>Actinomycetes</taxon>
        <taxon>Mycobacteriales</taxon>
        <taxon>Corynebacteriaceae</taxon>
        <taxon>Corynebacterium</taxon>
    </lineage>
</organism>
<dbReference type="InterPro" id="IPR021456">
    <property type="entry name" value="DUF3107"/>
</dbReference>
<keyword evidence="2" id="KW-1185">Reference proteome</keyword>
<dbReference type="Pfam" id="PF11305">
    <property type="entry name" value="DUF3107"/>
    <property type="match status" value="1"/>
</dbReference>
<accession>A0A0Q0U677</accession>